<sequence>MEPWCAHCSTRLRTAPAAHPCFKNMSLMQGGTLEGKWSCADCNFVATTRNGLLNHEKVHKRERLRQDIPPLQIPLDPKTRRRNKNKKLASLTTGQPGDTPLAARAIDLPTSEEQSREEVNATRQRERIDVQEPAALLSFQEPLDMLLGTEDLQNRKDHFEVIVQGLTTAVLGHFNLSKPPVIGTGSTRKGLDLLNPQLVQKAYRWNRRKCIRAITSPSGARCLAPKEEVYGFYKNMWESGSSPVERPMPEPPTRPAIVESLSQAFVLSCL</sequence>
<keyword evidence="5" id="KW-1185">Reference proteome</keyword>
<keyword evidence="1" id="KW-0863">Zinc-finger</keyword>
<protein>
    <recommendedName>
        <fullName evidence="3">C2H2-type domain-containing protein</fullName>
    </recommendedName>
</protein>
<evidence type="ECO:0000313" key="5">
    <source>
        <dbReference type="Proteomes" id="UP000887116"/>
    </source>
</evidence>
<comment type="caution">
    <text evidence="4">The sequence shown here is derived from an EMBL/GenBank/DDBJ whole genome shotgun (WGS) entry which is preliminary data.</text>
</comment>
<feature type="domain" description="C2H2-type" evidence="3">
    <location>
        <begin position="37"/>
        <end position="64"/>
    </location>
</feature>
<dbReference type="GO" id="GO:0008270">
    <property type="term" value="F:zinc ion binding"/>
    <property type="evidence" value="ECO:0007669"/>
    <property type="project" value="UniProtKB-KW"/>
</dbReference>
<evidence type="ECO:0000256" key="1">
    <source>
        <dbReference type="PROSITE-ProRule" id="PRU00042"/>
    </source>
</evidence>
<organism evidence="4 5">
    <name type="scientific">Trichonephila clavata</name>
    <name type="common">Joro spider</name>
    <name type="synonym">Nephila clavata</name>
    <dbReference type="NCBI Taxonomy" id="2740835"/>
    <lineage>
        <taxon>Eukaryota</taxon>
        <taxon>Metazoa</taxon>
        <taxon>Ecdysozoa</taxon>
        <taxon>Arthropoda</taxon>
        <taxon>Chelicerata</taxon>
        <taxon>Arachnida</taxon>
        <taxon>Araneae</taxon>
        <taxon>Araneomorphae</taxon>
        <taxon>Entelegynae</taxon>
        <taxon>Araneoidea</taxon>
        <taxon>Nephilidae</taxon>
        <taxon>Trichonephila</taxon>
    </lineage>
</organism>
<dbReference type="EMBL" id="BMAO01029232">
    <property type="protein sequence ID" value="GFR30369.1"/>
    <property type="molecule type" value="Genomic_DNA"/>
</dbReference>
<name>A0A8X6M3W1_TRICU</name>
<dbReference type="PROSITE" id="PS50157">
    <property type="entry name" value="ZINC_FINGER_C2H2_2"/>
    <property type="match status" value="1"/>
</dbReference>
<evidence type="ECO:0000259" key="3">
    <source>
        <dbReference type="PROSITE" id="PS50157"/>
    </source>
</evidence>
<reference evidence="4" key="1">
    <citation type="submission" date="2020-07" db="EMBL/GenBank/DDBJ databases">
        <title>Multicomponent nature underlies the extraordinary mechanical properties of spider dragline silk.</title>
        <authorList>
            <person name="Kono N."/>
            <person name="Nakamura H."/>
            <person name="Mori M."/>
            <person name="Yoshida Y."/>
            <person name="Ohtoshi R."/>
            <person name="Malay A.D."/>
            <person name="Moran D.A.P."/>
            <person name="Tomita M."/>
            <person name="Numata K."/>
            <person name="Arakawa K."/>
        </authorList>
    </citation>
    <scope>NUCLEOTIDE SEQUENCE</scope>
</reference>
<proteinExistence type="predicted"/>
<accession>A0A8X6M3W1</accession>
<dbReference type="InterPro" id="IPR013087">
    <property type="entry name" value="Znf_C2H2_type"/>
</dbReference>
<evidence type="ECO:0000256" key="2">
    <source>
        <dbReference type="SAM" id="MobiDB-lite"/>
    </source>
</evidence>
<gene>
    <name evidence="4" type="primary">NCL1_09938</name>
    <name evidence="4" type="ORF">TNCT_216741</name>
</gene>
<keyword evidence="1" id="KW-0862">Zinc</keyword>
<feature type="region of interest" description="Disordered" evidence="2">
    <location>
        <begin position="64"/>
        <end position="101"/>
    </location>
</feature>
<dbReference type="AlphaFoldDB" id="A0A8X6M3W1"/>
<keyword evidence="1" id="KW-0479">Metal-binding</keyword>
<evidence type="ECO:0000313" key="4">
    <source>
        <dbReference type="EMBL" id="GFR30369.1"/>
    </source>
</evidence>
<dbReference type="Proteomes" id="UP000887116">
    <property type="component" value="Unassembled WGS sequence"/>
</dbReference>